<gene>
    <name evidence="1" type="ORF">GCM10008018_49280</name>
</gene>
<dbReference type="EMBL" id="BMHE01000032">
    <property type="protein sequence ID" value="GFZ97042.1"/>
    <property type="molecule type" value="Genomic_DNA"/>
</dbReference>
<accession>A0ABQ1F316</accession>
<proteinExistence type="predicted"/>
<reference evidence="2" key="1">
    <citation type="journal article" date="2019" name="Int. J. Syst. Evol. Microbiol.">
        <title>The Global Catalogue of Microorganisms (GCM) 10K type strain sequencing project: providing services to taxonomists for standard genome sequencing and annotation.</title>
        <authorList>
            <consortium name="The Broad Institute Genomics Platform"/>
            <consortium name="The Broad Institute Genome Sequencing Center for Infectious Disease"/>
            <person name="Wu L."/>
            <person name="Ma J."/>
        </authorList>
    </citation>
    <scope>NUCLEOTIDE SEQUENCE [LARGE SCALE GENOMIC DNA]</scope>
    <source>
        <strain evidence="2">CGMCC 1.15043</strain>
    </source>
</reference>
<dbReference type="RefSeq" id="WP_189016149.1">
    <property type="nucleotide sequence ID" value="NZ_BMHE01000032.1"/>
</dbReference>
<keyword evidence="2" id="KW-1185">Reference proteome</keyword>
<sequence>MALTNNQAWRNIVMFSLIAGLLRIVESLFCCFDSEKSGFTRDSAPAIREKRKSADWSQLAHRRSPTISL</sequence>
<protein>
    <recommendedName>
        <fullName evidence="3">Secreted protein</fullName>
    </recommendedName>
</protein>
<evidence type="ECO:0000313" key="2">
    <source>
        <dbReference type="Proteomes" id="UP000615455"/>
    </source>
</evidence>
<evidence type="ECO:0008006" key="3">
    <source>
        <dbReference type="Google" id="ProtNLM"/>
    </source>
</evidence>
<dbReference type="Proteomes" id="UP000615455">
    <property type="component" value="Unassembled WGS sequence"/>
</dbReference>
<organism evidence="1 2">
    <name type="scientific">Paenibacillus marchantiophytorum</name>
    <dbReference type="NCBI Taxonomy" id="1619310"/>
    <lineage>
        <taxon>Bacteria</taxon>
        <taxon>Bacillati</taxon>
        <taxon>Bacillota</taxon>
        <taxon>Bacilli</taxon>
        <taxon>Bacillales</taxon>
        <taxon>Paenibacillaceae</taxon>
        <taxon>Paenibacillus</taxon>
    </lineage>
</organism>
<name>A0ABQ1F316_9BACL</name>
<comment type="caution">
    <text evidence="1">The sequence shown here is derived from an EMBL/GenBank/DDBJ whole genome shotgun (WGS) entry which is preliminary data.</text>
</comment>
<evidence type="ECO:0000313" key="1">
    <source>
        <dbReference type="EMBL" id="GFZ97042.1"/>
    </source>
</evidence>